<feature type="region of interest" description="Disordered" evidence="3">
    <location>
        <begin position="353"/>
        <end position="375"/>
    </location>
</feature>
<comment type="caution">
    <text evidence="5">The sequence shown here is derived from an EMBL/GenBank/DDBJ whole genome shotgun (WGS) entry which is preliminary data.</text>
</comment>
<dbReference type="Pfam" id="PF09329">
    <property type="entry name" value="zf-primase"/>
    <property type="match status" value="1"/>
</dbReference>
<dbReference type="InterPro" id="IPR040184">
    <property type="entry name" value="Mcm10"/>
</dbReference>
<feature type="compositionally biased region" description="Basic and acidic residues" evidence="3">
    <location>
        <begin position="390"/>
        <end position="414"/>
    </location>
</feature>
<feature type="compositionally biased region" description="Polar residues" evidence="3">
    <location>
        <begin position="1"/>
        <end position="26"/>
    </location>
</feature>
<dbReference type="SMART" id="SM01280">
    <property type="entry name" value="Mcm10"/>
    <property type="match status" value="1"/>
</dbReference>
<comment type="similarity">
    <text evidence="1">Belongs to the MCM10 family.</text>
</comment>
<dbReference type="PANTHER" id="PTHR13454">
    <property type="entry name" value="PROTEIN MCM10 HOMOLOG"/>
    <property type="match status" value="1"/>
</dbReference>
<feature type="compositionally biased region" description="Polar residues" evidence="3">
    <location>
        <begin position="535"/>
        <end position="547"/>
    </location>
</feature>
<dbReference type="EMBL" id="JARBJD010000011">
    <property type="protein sequence ID" value="KAK2962413.1"/>
    <property type="molecule type" value="Genomic_DNA"/>
</dbReference>
<proteinExistence type="inferred from homology"/>
<dbReference type="Proteomes" id="UP001281761">
    <property type="component" value="Unassembled WGS sequence"/>
</dbReference>
<evidence type="ECO:0000313" key="5">
    <source>
        <dbReference type="EMBL" id="KAK2962413.1"/>
    </source>
</evidence>
<gene>
    <name evidence="5" type="ORF">BLNAU_2656</name>
</gene>
<dbReference type="InterPro" id="IPR015411">
    <property type="entry name" value="Rep_factor_Mcm10_C"/>
</dbReference>
<evidence type="ECO:0000256" key="1">
    <source>
        <dbReference type="ARBA" id="ARBA00009679"/>
    </source>
</evidence>
<reference evidence="5 6" key="1">
    <citation type="journal article" date="2022" name="bioRxiv">
        <title>Genomics of Preaxostyla Flagellates Illuminates Evolutionary Transitions and the Path Towards Mitochondrial Loss.</title>
        <authorList>
            <person name="Novak L.V.F."/>
            <person name="Treitli S.C."/>
            <person name="Pyrih J."/>
            <person name="Halakuc P."/>
            <person name="Pipaliya S.V."/>
            <person name="Vacek V."/>
            <person name="Brzon O."/>
            <person name="Soukal P."/>
            <person name="Eme L."/>
            <person name="Dacks J.B."/>
            <person name="Karnkowska A."/>
            <person name="Elias M."/>
            <person name="Hampl V."/>
        </authorList>
    </citation>
    <scope>NUCLEOTIDE SEQUENCE [LARGE SCALE GENOMIC DNA]</scope>
    <source>
        <strain evidence="5">NAU3</strain>
        <tissue evidence="5">Gut</tissue>
    </source>
</reference>
<name>A0ABQ9YF66_9EUKA</name>
<organism evidence="5 6">
    <name type="scientific">Blattamonas nauphoetae</name>
    <dbReference type="NCBI Taxonomy" id="2049346"/>
    <lineage>
        <taxon>Eukaryota</taxon>
        <taxon>Metamonada</taxon>
        <taxon>Preaxostyla</taxon>
        <taxon>Oxymonadida</taxon>
        <taxon>Blattamonas</taxon>
    </lineage>
</organism>
<evidence type="ECO:0000256" key="2">
    <source>
        <dbReference type="ARBA" id="ARBA00017770"/>
    </source>
</evidence>
<accession>A0ABQ9YF66</accession>
<feature type="compositionally biased region" description="Low complexity" evidence="3">
    <location>
        <begin position="548"/>
        <end position="557"/>
    </location>
</feature>
<dbReference type="InterPro" id="IPR012340">
    <property type="entry name" value="NA-bd_OB-fold"/>
</dbReference>
<keyword evidence="6" id="KW-1185">Reference proteome</keyword>
<feature type="region of interest" description="Disordered" evidence="3">
    <location>
        <begin position="1"/>
        <end position="59"/>
    </location>
</feature>
<feature type="compositionally biased region" description="Polar residues" evidence="3">
    <location>
        <begin position="34"/>
        <end position="44"/>
    </location>
</feature>
<feature type="compositionally biased region" description="Acidic residues" evidence="3">
    <location>
        <begin position="512"/>
        <end position="525"/>
    </location>
</feature>
<dbReference type="PANTHER" id="PTHR13454:SF11">
    <property type="entry name" value="PROTEIN MCM10 HOMOLOG"/>
    <property type="match status" value="1"/>
</dbReference>
<feature type="region of interest" description="Disordered" evidence="3">
    <location>
        <begin position="390"/>
        <end position="584"/>
    </location>
</feature>
<evidence type="ECO:0000313" key="6">
    <source>
        <dbReference type="Proteomes" id="UP001281761"/>
    </source>
</evidence>
<evidence type="ECO:0000259" key="4">
    <source>
        <dbReference type="SMART" id="SM01280"/>
    </source>
</evidence>
<dbReference type="Gene3D" id="2.40.50.140">
    <property type="entry name" value="Nucleic acid-binding proteins"/>
    <property type="match status" value="1"/>
</dbReference>
<sequence length="895" mass="100918">MNPFQRFNTEQFASSREQYKPNTQYIPPSEPRVQYTQFQGQTYHSSSSAQTPGSSTTSRPLQTLASFYATIKPLTPLQSQIQTPQQVLPISPQTPTREKDKLTGVEVFRRTISQADFDTTTKTMRPIPLVSLHSTSVSVRTGEYLIYGIYLSTTTNKDNKGQFYSQWIIHDLSNTQIRINIYEPLRAHYEDVLIQRTSRPGRVLESHTDHPLEGDLVYIANPRISYRGNNGSVTCTLDGSDQVIVIGTCSHYSRCAGIRKSDDNKCSNPVDTRAGLFCAFHSNQILHANDRPTVYPAPLSHDKKTNAAMITLASGTVPSPPKQEDAGENILFRKHAKLMGKIEAQTAKDKLQLAKKKKMAPKLPQPTDPTSDPFLDDAFYVAMSKRKEKEASREEERKLAQKKEAHQKELEKRKQIQLLREKKARAKAQKQHLAELFGESDEEKPQNASTNEAPLGEIRKVKRDKPTSSSNRSPKQKPTPKEEIEDFDILSDLIDIVEATQTSEPSPPPLDEPVEDEYELCIVDEQDPRSPPLSPTQKISQKSSSAKPTSPRSLRTPLSPPTGLPKATVATPPISSKVDGKVKKRLDEAEAQGKQTLEQYAKRQYQWMGEDERSDLDRWLSGDFRKKEAFTGNTIPSDSIVRSSQKSFSAFFPQTEGELRTQASKKMAHDDILAKQKELAKKINVPKTAPNPTAELRTTTLVKQTSRDTKKEDVHPALQALMDEVQKVIDGSESIDAFIAACAADPGSHKDALDFEEYQEIMRKTDTLEMHERIEEKRQSIHKIRISMFHCSRCGIIPKKRADLCVEDNKLLSSSNQHVLRPFSTWQRFFSCTRCGYRTSVVHSTIPTMGCVKCGAQSAWTKASMFKQRNKVVDPLKRDESTFTVMKHDEDVNDE</sequence>
<feature type="compositionally biased region" description="Low complexity" evidence="3">
    <location>
        <begin position="45"/>
        <end position="58"/>
    </location>
</feature>
<evidence type="ECO:0000256" key="3">
    <source>
        <dbReference type="SAM" id="MobiDB-lite"/>
    </source>
</evidence>
<feature type="domain" description="Replication factor Mcm10 C-terminal" evidence="4">
    <location>
        <begin position="245"/>
        <end position="881"/>
    </location>
</feature>
<dbReference type="InterPro" id="IPR015408">
    <property type="entry name" value="Znf_Mcm10/DnaG"/>
</dbReference>
<protein>
    <recommendedName>
        <fullName evidence="2">Protein MCM10 homolog</fullName>
    </recommendedName>
</protein>